<dbReference type="KEGG" id="stac:ABII15_00185"/>
<organism evidence="1">
    <name type="scientific">Streptomyces tabacisoli</name>
    <dbReference type="NCBI Taxonomy" id="3156398"/>
    <lineage>
        <taxon>Bacteria</taxon>
        <taxon>Bacillati</taxon>
        <taxon>Actinomycetota</taxon>
        <taxon>Actinomycetes</taxon>
        <taxon>Kitasatosporales</taxon>
        <taxon>Streptomycetaceae</taxon>
        <taxon>Streptomyces</taxon>
    </lineage>
</organism>
<proteinExistence type="predicted"/>
<accession>A0AAU8IKM2</accession>
<sequence>MTDDPFQCRCVLCHDYGDRDEADRSHPDVVDGHRVALRQVDRGWYRTFFGQAIGFYRRPPLPVLQVTWPDAEGRFYCDEQADERHRESQPQLWLPPSDHPVGIWTTEL</sequence>
<protein>
    <submittedName>
        <fullName evidence="1">DUF4262 domain-containing protein</fullName>
    </submittedName>
</protein>
<dbReference type="InterPro" id="IPR025358">
    <property type="entry name" value="DUF4262"/>
</dbReference>
<evidence type="ECO:0000313" key="1">
    <source>
        <dbReference type="EMBL" id="XCJ68464.1"/>
    </source>
</evidence>
<gene>
    <name evidence="1" type="ORF">ABII15_00185</name>
</gene>
<dbReference type="Pfam" id="PF14081">
    <property type="entry name" value="DUF4262"/>
    <property type="match status" value="1"/>
</dbReference>
<dbReference type="RefSeq" id="WP_353940150.1">
    <property type="nucleotide sequence ID" value="NZ_CP159534.1"/>
</dbReference>
<dbReference type="EMBL" id="CP159534">
    <property type="protein sequence ID" value="XCJ68464.1"/>
    <property type="molecule type" value="Genomic_DNA"/>
</dbReference>
<name>A0AAU8IKM2_9ACTN</name>
<reference evidence="1" key="1">
    <citation type="submission" date="2024-06" db="EMBL/GenBank/DDBJ databases">
        <title>Streptomyces sp. strain HUAS MG91 genome sequences.</title>
        <authorList>
            <person name="Mo P."/>
        </authorList>
    </citation>
    <scope>NUCLEOTIDE SEQUENCE</scope>
    <source>
        <strain evidence="1">HUAS MG91</strain>
    </source>
</reference>
<dbReference type="AlphaFoldDB" id="A0AAU8IKM2"/>